<dbReference type="RefSeq" id="WP_204446070.1">
    <property type="nucleotide sequence ID" value="NZ_JACJKY010000008.1"/>
</dbReference>
<keyword evidence="3" id="KW-1185">Reference proteome</keyword>
<feature type="signal peptide" evidence="1">
    <location>
        <begin position="1"/>
        <end position="26"/>
    </location>
</feature>
<accession>A0A938X7B8</accession>
<evidence type="ECO:0000313" key="3">
    <source>
        <dbReference type="Proteomes" id="UP000774750"/>
    </source>
</evidence>
<reference evidence="2" key="1">
    <citation type="submission" date="2020-08" db="EMBL/GenBank/DDBJ databases">
        <authorList>
            <person name="Cejkova D."/>
            <person name="Kubasova T."/>
            <person name="Jahodarova E."/>
            <person name="Rychlik I."/>
        </authorList>
    </citation>
    <scope>NUCLEOTIDE SEQUENCE</scope>
    <source>
        <strain evidence="2">An559</strain>
    </source>
</reference>
<evidence type="ECO:0000313" key="2">
    <source>
        <dbReference type="EMBL" id="MBM6920797.1"/>
    </source>
</evidence>
<evidence type="ECO:0008006" key="4">
    <source>
        <dbReference type="Google" id="ProtNLM"/>
    </source>
</evidence>
<dbReference type="Proteomes" id="UP000774750">
    <property type="component" value="Unassembled WGS sequence"/>
</dbReference>
<sequence>MKRIGMLVAMLLCVTVLFGGCGGADAALYEEVKTVLSGVQSLTGGECALSVSYQEPQGSGAYTGTFVFLRRESGALSYCQTQLDQNDQVVFCEFSDGEKAEQWMIGQGWRAVSHEPYTDTMLHPYLQMLSAQYERAEIREIQKQVDASGICYTLYMDAGKVTKKQYANDTAAVSVKEQTITLQVNTDGQLTSYEENTTLTESQIDSSYSVHVNLAKHNGVTEVKKPQLRETFY</sequence>
<feature type="chain" id="PRO_5037804005" description="Lipoprotein" evidence="1">
    <location>
        <begin position="27"/>
        <end position="233"/>
    </location>
</feature>
<name>A0A938X7B8_9FIRM</name>
<comment type="caution">
    <text evidence="2">The sequence shown here is derived from an EMBL/GenBank/DDBJ whole genome shotgun (WGS) entry which is preliminary data.</text>
</comment>
<evidence type="ECO:0000256" key="1">
    <source>
        <dbReference type="SAM" id="SignalP"/>
    </source>
</evidence>
<gene>
    <name evidence="2" type="ORF">H6A12_06495</name>
</gene>
<protein>
    <recommendedName>
        <fullName evidence="4">Lipoprotein</fullName>
    </recommendedName>
</protein>
<reference evidence="2" key="2">
    <citation type="journal article" date="2021" name="Sci. Rep.">
        <title>The distribution of antibiotic resistance genes in chicken gut microbiota commensals.</title>
        <authorList>
            <person name="Juricova H."/>
            <person name="Matiasovicova J."/>
            <person name="Kubasova T."/>
            <person name="Cejkova D."/>
            <person name="Rychlik I."/>
        </authorList>
    </citation>
    <scope>NUCLEOTIDE SEQUENCE</scope>
    <source>
        <strain evidence="2">An559</strain>
    </source>
</reference>
<dbReference type="EMBL" id="JACJKY010000008">
    <property type="protein sequence ID" value="MBM6920797.1"/>
    <property type="molecule type" value="Genomic_DNA"/>
</dbReference>
<organism evidence="2 3">
    <name type="scientific">Merdimmobilis hominis</name>
    <dbReference type="NCBI Taxonomy" id="2897707"/>
    <lineage>
        <taxon>Bacteria</taxon>
        <taxon>Bacillati</taxon>
        <taxon>Bacillota</taxon>
        <taxon>Clostridia</taxon>
        <taxon>Eubacteriales</taxon>
        <taxon>Oscillospiraceae</taxon>
        <taxon>Merdimmobilis</taxon>
    </lineage>
</organism>
<proteinExistence type="predicted"/>
<dbReference type="PROSITE" id="PS51257">
    <property type="entry name" value="PROKAR_LIPOPROTEIN"/>
    <property type="match status" value="1"/>
</dbReference>
<keyword evidence="1" id="KW-0732">Signal</keyword>
<dbReference type="AlphaFoldDB" id="A0A938X7B8"/>